<gene>
    <name evidence="1" type="ORF">HPB48_013225</name>
</gene>
<keyword evidence="2" id="KW-1185">Reference proteome</keyword>
<proteinExistence type="predicted"/>
<dbReference type="PANTHER" id="PTHR33327:SF3">
    <property type="entry name" value="RNA-DIRECTED DNA POLYMERASE"/>
    <property type="match status" value="1"/>
</dbReference>
<sequence length="120" mass="13372">MKWQTSSVHLGRCSASAAQAESESVCLRHLLTHEELEDRRPSEQLNTMRQLVGVSTVESNGALVNELFLQRLPQSTRIVLAAAGDLTLDRAAELADRVHDAISPKSPPWLRQQNYRPFPA</sequence>
<dbReference type="AlphaFoldDB" id="A0A9J6GWW4"/>
<organism evidence="1 2">
    <name type="scientific">Haemaphysalis longicornis</name>
    <name type="common">Bush tick</name>
    <dbReference type="NCBI Taxonomy" id="44386"/>
    <lineage>
        <taxon>Eukaryota</taxon>
        <taxon>Metazoa</taxon>
        <taxon>Ecdysozoa</taxon>
        <taxon>Arthropoda</taxon>
        <taxon>Chelicerata</taxon>
        <taxon>Arachnida</taxon>
        <taxon>Acari</taxon>
        <taxon>Parasitiformes</taxon>
        <taxon>Ixodida</taxon>
        <taxon>Ixodoidea</taxon>
        <taxon>Ixodidae</taxon>
        <taxon>Haemaphysalinae</taxon>
        <taxon>Haemaphysalis</taxon>
    </lineage>
</organism>
<evidence type="ECO:0000313" key="2">
    <source>
        <dbReference type="Proteomes" id="UP000821853"/>
    </source>
</evidence>
<dbReference type="VEuPathDB" id="VectorBase:HLOH_055081"/>
<dbReference type="EMBL" id="JABSTR010000010">
    <property type="protein sequence ID" value="KAH9379965.1"/>
    <property type="molecule type" value="Genomic_DNA"/>
</dbReference>
<accession>A0A9J6GWW4</accession>
<reference evidence="1 2" key="1">
    <citation type="journal article" date="2020" name="Cell">
        <title>Large-Scale Comparative Analyses of Tick Genomes Elucidate Their Genetic Diversity and Vector Capacities.</title>
        <authorList>
            <consortium name="Tick Genome and Microbiome Consortium (TIGMIC)"/>
            <person name="Jia N."/>
            <person name="Wang J."/>
            <person name="Shi W."/>
            <person name="Du L."/>
            <person name="Sun Y."/>
            <person name="Zhan W."/>
            <person name="Jiang J.F."/>
            <person name="Wang Q."/>
            <person name="Zhang B."/>
            <person name="Ji P."/>
            <person name="Bell-Sakyi L."/>
            <person name="Cui X.M."/>
            <person name="Yuan T.T."/>
            <person name="Jiang B.G."/>
            <person name="Yang W.F."/>
            <person name="Lam T.T."/>
            <person name="Chang Q.C."/>
            <person name="Ding S.J."/>
            <person name="Wang X.J."/>
            <person name="Zhu J.G."/>
            <person name="Ruan X.D."/>
            <person name="Zhao L."/>
            <person name="Wei J.T."/>
            <person name="Ye R.Z."/>
            <person name="Que T.C."/>
            <person name="Du C.H."/>
            <person name="Zhou Y.H."/>
            <person name="Cheng J.X."/>
            <person name="Dai P.F."/>
            <person name="Guo W.B."/>
            <person name="Han X.H."/>
            <person name="Huang E.J."/>
            <person name="Li L.F."/>
            <person name="Wei W."/>
            <person name="Gao Y.C."/>
            <person name="Liu J.Z."/>
            <person name="Shao H.Z."/>
            <person name="Wang X."/>
            <person name="Wang C.C."/>
            <person name="Yang T.C."/>
            <person name="Huo Q.B."/>
            <person name="Li W."/>
            <person name="Chen H.Y."/>
            <person name="Chen S.E."/>
            <person name="Zhou L.G."/>
            <person name="Ni X.B."/>
            <person name="Tian J.H."/>
            <person name="Sheng Y."/>
            <person name="Liu T."/>
            <person name="Pan Y.S."/>
            <person name="Xia L.Y."/>
            <person name="Li J."/>
            <person name="Zhao F."/>
            <person name="Cao W.C."/>
        </authorList>
    </citation>
    <scope>NUCLEOTIDE SEQUENCE [LARGE SCALE GENOMIC DNA]</scope>
    <source>
        <strain evidence="1">HaeL-2018</strain>
    </source>
</reference>
<dbReference type="Proteomes" id="UP000821853">
    <property type="component" value="Chromosome 8"/>
</dbReference>
<protein>
    <submittedName>
        <fullName evidence="1">Uncharacterized protein</fullName>
    </submittedName>
</protein>
<dbReference type="OrthoDB" id="6423908at2759"/>
<name>A0A9J6GWW4_HAELO</name>
<dbReference type="PANTHER" id="PTHR33327">
    <property type="entry name" value="ENDONUCLEASE"/>
    <property type="match status" value="1"/>
</dbReference>
<comment type="caution">
    <text evidence="1">The sequence shown here is derived from an EMBL/GenBank/DDBJ whole genome shotgun (WGS) entry which is preliminary data.</text>
</comment>
<evidence type="ECO:0000313" key="1">
    <source>
        <dbReference type="EMBL" id="KAH9379965.1"/>
    </source>
</evidence>